<accession>A0A166M7P9</accession>
<dbReference type="Proteomes" id="UP000076532">
    <property type="component" value="Unassembled WGS sequence"/>
</dbReference>
<evidence type="ECO:0000313" key="2">
    <source>
        <dbReference type="EMBL" id="KZP23724.1"/>
    </source>
</evidence>
<evidence type="ECO:0000313" key="3">
    <source>
        <dbReference type="Proteomes" id="UP000076532"/>
    </source>
</evidence>
<feature type="compositionally biased region" description="Polar residues" evidence="1">
    <location>
        <begin position="67"/>
        <end position="92"/>
    </location>
</feature>
<feature type="compositionally biased region" description="Basic residues" evidence="1">
    <location>
        <begin position="136"/>
        <end position="152"/>
    </location>
</feature>
<evidence type="ECO:0000256" key="1">
    <source>
        <dbReference type="SAM" id="MobiDB-lite"/>
    </source>
</evidence>
<feature type="compositionally biased region" description="Basic and acidic residues" evidence="1">
    <location>
        <begin position="124"/>
        <end position="135"/>
    </location>
</feature>
<dbReference type="CDD" id="cd00167">
    <property type="entry name" value="SANT"/>
    <property type="match status" value="1"/>
</dbReference>
<proteinExistence type="predicted"/>
<name>A0A166M7P9_9AGAM</name>
<reference evidence="2 3" key="1">
    <citation type="journal article" date="2016" name="Mol. Biol. Evol.">
        <title>Comparative Genomics of Early-Diverging Mushroom-Forming Fungi Provides Insights into the Origins of Lignocellulose Decay Capabilities.</title>
        <authorList>
            <person name="Nagy L.G."/>
            <person name="Riley R."/>
            <person name="Tritt A."/>
            <person name="Adam C."/>
            <person name="Daum C."/>
            <person name="Floudas D."/>
            <person name="Sun H."/>
            <person name="Yadav J.S."/>
            <person name="Pangilinan J."/>
            <person name="Larsson K.H."/>
            <person name="Matsuura K."/>
            <person name="Barry K."/>
            <person name="Labutti K."/>
            <person name="Kuo R."/>
            <person name="Ohm R.A."/>
            <person name="Bhattacharya S.S."/>
            <person name="Shirouzu T."/>
            <person name="Yoshinaga Y."/>
            <person name="Martin F.M."/>
            <person name="Grigoriev I.V."/>
            <person name="Hibbett D.S."/>
        </authorList>
    </citation>
    <scope>NUCLEOTIDE SEQUENCE [LARGE SCALE GENOMIC DNA]</scope>
    <source>
        <strain evidence="2 3">CBS 109695</strain>
    </source>
</reference>
<feature type="compositionally biased region" description="Polar residues" evidence="1">
    <location>
        <begin position="518"/>
        <end position="532"/>
    </location>
</feature>
<keyword evidence="3" id="KW-1185">Reference proteome</keyword>
<feature type="region of interest" description="Disordered" evidence="1">
    <location>
        <begin position="363"/>
        <end position="394"/>
    </location>
</feature>
<sequence>MDNPQHYQPLSAALHPPLAHTHTHQHSQYPAFQSGSRSPPEEEEQEEEEEEEDDDEGMVEEQLDLTHPTSNPTSPHMADQQTQNPRQENSVGAPSHAHAHTLSHPQPTSQPQGGQHQHQNSLHENQKEEDTSSHELKRRPGRPRGSKNKTSKAKQSESHSAPASARGVSGMHQTPIISTDVNPQNQQYYEFQWRVLNLCAEFYGAAEELVKATPPLVIAQSYQMGPSAKIDPLSMLGEAKRICDTLLANPAHLTTSPPPPMYPQIPTYGSLISLSSFGNGVSSAAAAPNLKPASFPVITNPQTFTLPLGPPSNAPPVAQYPITYAPQAHGNAQYPGVVPYYAPGGYNGSSYPPISPAAPTIVAGPQSASQVHSSGTTSNAGSQGSWTDEEQERLKELAEGTKNAGGNIDWDRVVREWGPTRTRHQILIKATSLGLKATSTRAQKRRRENGPDEDGAHAPTPSTSGAAAAGTSTSPPISQQVSAQASPAVQHARPQSQSQTPSAQTPSLAWPSPVIAANTPSIIPSQTQSDVARQNYYRPRTSDKPDSLSSHHYVYQPNGEGKGGLGGSKFSKQNGQ</sequence>
<feature type="compositionally biased region" description="Low complexity" evidence="1">
    <location>
        <begin position="458"/>
        <end position="507"/>
    </location>
</feature>
<dbReference type="OrthoDB" id="2348945at2759"/>
<dbReference type="EMBL" id="KV417530">
    <property type="protein sequence ID" value="KZP23724.1"/>
    <property type="molecule type" value="Genomic_DNA"/>
</dbReference>
<evidence type="ECO:0008006" key="4">
    <source>
        <dbReference type="Google" id="ProtNLM"/>
    </source>
</evidence>
<organism evidence="2 3">
    <name type="scientific">Athelia psychrophila</name>
    <dbReference type="NCBI Taxonomy" id="1759441"/>
    <lineage>
        <taxon>Eukaryota</taxon>
        <taxon>Fungi</taxon>
        <taxon>Dikarya</taxon>
        <taxon>Basidiomycota</taxon>
        <taxon>Agaricomycotina</taxon>
        <taxon>Agaricomycetes</taxon>
        <taxon>Agaricomycetidae</taxon>
        <taxon>Atheliales</taxon>
        <taxon>Atheliaceae</taxon>
        <taxon>Athelia</taxon>
    </lineage>
</organism>
<dbReference type="STRING" id="436010.A0A166M7P9"/>
<dbReference type="InterPro" id="IPR001005">
    <property type="entry name" value="SANT/Myb"/>
</dbReference>
<feature type="compositionally biased region" description="Acidic residues" evidence="1">
    <location>
        <begin position="41"/>
        <end position="63"/>
    </location>
</feature>
<feature type="region of interest" description="Disordered" evidence="1">
    <location>
        <begin position="434"/>
        <end position="576"/>
    </location>
</feature>
<feature type="compositionally biased region" description="Polar residues" evidence="1">
    <location>
        <begin position="26"/>
        <end position="37"/>
    </location>
</feature>
<dbReference type="AlphaFoldDB" id="A0A166M7P9"/>
<feature type="compositionally biased region" description="Polar residues" evidence="1">
    <location>
        <begin position="103"/>
        <end position="123"/>
    </location>
</feature>
<gene>
    <name evidence="2" type="ORF">FIBSPDRAFT_951641</name>
</gene>
<protein>
    <recommendedName>
        <fullName evidence="4">Myb-like domain-containing protein</fullName>
    </recommendedName>
</protein>
<feature type="compositionally biased region" description="Polar residues" evidence="1">
    <location>
        <begin position="366"/>
        <end position="386"/>
    </location>
</feature>
<feature type="region of interest" description="Disordered" evidence="1">
    <location>
        <begin position="1"/>
        <end position="178"/>
    </location>
</feature>